<accession>A0A2C9CYP6</accession>
<evidence type="ECO:0000313" key="2">
    <source>
        <dbReference type="Proteomes" id="UP000241364"/>
    </source>
</evidence>
<gene>
    <name evidence="1" type="primary">g175</name>
</gene>
<dbReference type="Proteomes" id="UP000241364">
    <property type="component" value="Chromosome i"/>
</dbReference>
<dbReference type="EMBL" id="LT960552">
    <property type="protein sequence ID" value="SOK58983.1"/>
    <property type="molecule type" value="Genomic_DNA"/>
</dbReference>
<evidence type="ECO:0000313" key="1">
    <source>
        <dbReference type="EMBL" id="SOK58983.1"/>
    </source>
</evidence>
<proteinExistence type="predicted"/>
<organism evidence="1 2">
    <name type="scientific">Yersinia phage fHe-Yen9-03</name>
    <dbReference type="NCBI Taxonomy" id="2052743"/>
    <lineage>
        <taxon>Viruses</taxon>
        <taxon>Duplodnaviria</taxon>
        <taxon>Heunggongvirae</taxon>
        <taxon>Uroviricota</taxon>
        <taxon>Caudoviricetes</taxon>
        <taxon>Eneladusvirus</taxon>
        <taxon>Eneladusvirus Yen904</taxon>
    </lineage>
</organism>
<reference evidence="2" key="1">
    <citation type="submission" date="2017-10" db="EMBL/GenBank/DDBJ databases">
        <authorList>
            <person name="Skurnik M."/>
        </authorList>
    </citation>
    <scope>NUCLEOTIDE SEQUENCE [LARGE SCALE GENOMIC DNA]</scope>
    <source>
        <strain evidence="2">fHe-Yen9-03</strain>
    </source>
</reference>
<protein>
    <submittedName>
        <fullName evidence="1">Uncharacterized protein</fullName>
    </submittedName>
</protein>
<name>A0A2C9CYP6_9CAUD</name>
<sequence length="107" mass="12269">MSRYDGEIKACPFCGHAPYRSNLIDSLHPTTLSWIKSPFLDIKNFGEDQNYTYSIISLLQFLTEEQITEQGKYWEFSCLESEGGCGVVMCGLSELDVMNKWNNRVDN</sequence>